<dbReference type="KEGG" id="stim:H1B31_00210"/>
<comment type="similarity">
    <text evidence="2 8">Belongs to the ABC-3 integral membrane protein family.</text>
</comment>
<feature type="transmembrane region" description="Helical" evidence="9">
    <location>
        <begin position="259"/>
        <end position="280"/>
    </location>
</feature>
<evidence type="ECO:0000256" key="3">
    <source>
        <dbReference type="ARBA" id="ARBA00022448"/>
    </source>
</evidence>
<dbReference type="InterPro" id="IPR001626">
    <property type="entry name" value="ABC_TroCD"/>
</dbReference>
<gene>
    <name evidence="10" type="ORF">H1B31_00210</name>
</gene>
<dbReference type="PANTHER" id="PTHR30477">
    <property type="entry name" value="ABC-TRANSPORTER METAL-BINDING PROTEIN"/>
    <property type="match status" value="1"/>
</dbReference>
<keyword evidence="7 9" id="KW-0472">Membrane</keyword>
<sequence length="291" mass="30574">MDILMNYTFQIVALGSVILAVTAGPVGAFSVYKGQSLIGDAIGHSTFPGIILAYMAFATRSPVVLLMGAIAAGAASYALIQLAHRDKRLGLDANLAIFLSGFFGLGMALKSFIQGNPDYAGASQAGLGTYIFGQAAYMLEVDVLLISAVSAVCLTLLLLFYKELKLFVFDAEYAEVVGLPCRLLHILLLVMTIAVIGIGIKAVGAILISSFLIIPCVAANQWSNNFARVLVLSSLIGAVSALVGTYISTLEQGMSTGPSIILVASLIAFFSILFGTKGILGRVLKRRARNG</sequence>
<feature type="transmembrane region" description="Helical" evidence="9">
    <location>
        <begin position="12"/>
        <end position="32"/>
    </location>
</feature>
<keyword evidence="5 8" id="KW-0812">Transmembrane</keyword>
<feature type="transmembrane region" description="Helical" evidence="9">
    <location>
        <begin position="37"/>
        <end position="57"/>
    </location>
</feature>
<accession>A0A7G7VJZ6</accession>
<dbReference type="Pfam" id="PF00950">
    <property type="entry name" value="ABC-3"/>
    <property type="match status" value="1"/>
</dbReference>
<name>A0A7G7VJZ6_9FIRM</name>
<keyword evidence="3 8" id="KW-0813">Transport</keyword>
<evidence type="ECO:0000256" key="5">
    <source>
        <dbReference type="ARBA" id="ARBA00022692"/>
    </source>
</evidence>
<evidence type="ECO:0000256" key="7">
    <source>
        <dbReference type="ARBA" id="ARBA00023136"/>
    </source>
</evidence>
<feature type="transmembrane region" description="Helical" evidence="9">
    <location>
        <begin position="226"/>
        <end position="247"/>
    </location>
</feature>
<evidence type="ECO:0000313" key="10">
    <source>
        <dbReference type="EMBL" id="QNH54439.1"/>
    </source>
</evidence>
<feature type="transmembrane region" description="Helical" evidence="9">
    <location>
        <begin position="202"/>
        <end position="219"/>
    </location>
</feature>
<dbReference type="EMBL" id="CP060204">
    <property type="protein sequence ID" value="QNH54439.1"/>
    <property type="molecule type" value="Genomic_DNA"/>
</dbReference>
<evidence type="ECO:0000256" key="4">
    <source>
        <dbReference type="ARBA" id="ARBA00022475"/>
    </source>
</evidence>
<dbReference type="Proteomes" id="UP000515480">
    <property type="component" value="Chromosome"/>
</dbReference>
<protein>
    <submittedName>
        <fullName evidence="10">Metal ABC transporter permease</fullName>
    </submittedName>
</protein>
<proteinExistence type="inferred from homology"/>
<dbReference type="GO" id="GO:0043190">
    <property type="term" value="C:ATP-binding cassette (ABC) transporter complex"/>
    <property type="evidence" value="ECO:0007669"/>
    <property type="project" value="InterPro"/>
</dbReference>
<dbReference type="InterPro" id="IPR037294">
    <property type="entry name" value="ABC_BtuC-like"/>
</dbReference>
<dbReference type="CDD" id="cd06550">
    <property type="entry name" value="TM_ABC_iron-siderophores_like"/>
    <property type="match status" value="1"/>
</dbReference>
<feature type="transmembrane region" description="Helical" evidence="9">
    <location>
        <begin position="95"/>
        <end position="113"/>
    </location>
</feature>
<keyword evidence="11" id="KW-1185">Reference proteome</keyword>
<feature type="transmembrane region" description="Helical" evidence="9">
    <location>
        <begin position="143"/>
        <end position="161"/>
    </location>
</feature>
<dbReference type="PANTHER" id="PTHR30477:SF3">
    <property type="entry name" value="METAL TRANSPORT SYSTEM MEMBRANE PROTEIN CT_069-RELATED"/>
    <property type="match status" value="1"/>
</dbReference>
<dbReference type="GO" id="GO:0010043">
    <property type="term" value="P:response to zinc ion"/>
    <property type="evidence" value="ECO:0007669"/>
    <property type="project" value="TreeGrafter"/>
</dbReference>
<evidence type="ECO:0000256" key="9">
    <source>
        <dbReference type="SAM" id="Phobius"/>
    </source>
</evidence>
<dbReference type="GO" id="GO:0055085">
    <property type="term" value="P:transmembrane transport"/>
    <property type="evidence" value="ECO:0007669"/>
    <property type="project" value="InterPro"/>
</dbReference>
<evidence type="ECO:0000256" key="6">
    <source>
        <dbReference type="ARBA" id="ARBA00022989"/>
    </source>
</evidence>
<feature type="transmembrane region" description="Helical" evidence="9">
    <location>
        <begin position="173"/>
        <end position="196"/>
    </location>
</feature>
<organism evidence="10 11">
    <name type="scientific">Selenomonas timonae</name>
    <dbReference type="NCBI Taxonomy" id="2754044"/>
    <lineage>
        <taxon>Bacteria</taxon>
        <taxon>Bacillati</taxon>
        <taxon>Bacillota</taxon>
        <taxon>Negativicutes</taxon>
        <taxon>Selenomonadales</taxon>
        <taxon>Selenomonadaceae</taxon>
        <taxon>Selenomonas</taxon>
    </lineage>
</organism>
<reference evidence="10 11" key="1">
    <citation type="submission" date="2020-07" db="EMBL/GenBank/DDBJ databases">
        <title>Complete genome and description of Selenomonas timonensis sp. nov., a new bacterium isolated from a gingivitis subject.</title>
        <authorList>
            <person name="Antezack A."/>
        </authorList>
    </citation>
    <scope>NUCLEOTIDE SEQUENCE [LARGE SCALE GENOMIC DNA]</scope>
    <source>
        <strain evidence="10 11">Marseille-Q3039</strain>
    </source>
</reference>
<dbReference type="RefSeq" id="WP_009440371.1">
    <property type="nucleotide sequence ID" value="NZ_CP060204.1"/>
</dbReference>
<dbReference type="Gene3D" id="1.10.3470.10">
    <property type="entry name" value="ABC transporter involved in vitamin B12 uptake, BtuC"/>
    <property type="match status" value="1"/>
</dbReference>
<keyword evidence="4" id="KW-1003">Cell membrane</keyword>
<evidence type="ECO:0000313" key="11">
    <source>
        <dbReference type="Proteomes" id="UP000515480"/>
    </source>
</evidence>
<comment type="subcellular location">
    <subcellularLocation>
        <location evidence="1 8">Cell membrane</location>
        <topology evidence="1 8">Multi-pass membrane protein</topology>
    </subcellularLocation>
</comment>
<feature type="transmembrane region" description="Helical" evidence="9">
    <location>
        <begin position="63"/>
        <end position="83"/>
    </location>
</feature>
<evidence type="ECO:0000256" key="8">
    <source>
        <dbReference type="RuleBase" id="RU003943"/>
    </source>
</evidence>
<keyword evidence="6 9" id="KW-1133">Transmembrane helix</keyword>
<evidence type="ECO:0000256" key="2">
    <source>
        <dbReference type="ARBA" id="ARBA00008034"/>
    </source>
</evidence>
<evidence type="ECO:0000256" key="1">
    <source>
        <dbReference type="ARBA" id="ARBA00004651"/>
    </source>
</evidence>
<dbReference type="AlphaFoldDB" id="A0A7G7VJZ6"/>
<dbReference type="SUPFAM" id="SSF81345">
    <property type="entry name" value="ABC transporter involved in vitamin B12 uptake, BtuC"/>
    <property type="match status" value="1"/>
</dbReference>